<dbReference type="EMBL" id="FNMX01000003">
    <property type="protein sequence ID" value="SDW40606.1"/>
    <property type="molecule type" value="Genomic_DNA"/>
</dbReference>
<comment type="caution">
    <text evidence="1">The sequence shown here is derived from an EMBL/GenBank/DDBJ whole genome shotgun (WGS) entry which is preliminary data.</text>
</comment>
<dbReference type="Proteomes" id="UP000183610">
    <property type="component" value="Unassembled WGS sequence"/>
</dbReference>
<accession>A0AAX2DMQ1</accession>
<sequence length="191" mass="21651">MKLDLWLWDMLLQGREFRNKTNENWTKLMNWSGSISDGLDTIYLYVNKHDGELNKKIVEVEKVVNARVDELLLGNTELSEVVDARVDVHGITATVLSDRLNREQRIFEQKSSVHFDVTTITQMDSQDIGILLSKTISDVPTVCFLNVSSTDGEAQIQLEKIGETIFSEELSALIFAKIGEGERYQILEVAS</sequence>
<name>A0AAX2DMQ1_LISIV</name>
<evidence type="ECO:0000313" key="1">
    <source>
        <dbReference type="EMBL" id="SDW40606.1"/>
    </source>
</evidence>
<proteinExistence type="predicted"/>
<dbReference type="AlphaFoldDB" id="A0AAX2DMQ1"/>
<protein>
    <recommendedName>
        <fullName evidence="3">Alpha-amylase</fullName>
    </recommendedName>
</protein>
<organism evidence="1 2">
    <name type="scientific">Listeria ivanovii</name>
    <dbReference type="NCBI Taxonomy" id="1638"/>
    <lineage>
        <taxon>Bacteria</taxon>
        <taxon>Bacillati</taxon>
        <taxon>Bacillota</taxon>
        <taxon>Bacilli</taxon>
        <taxon>Bacillales</taxon>
        <taxon>Listeriaceae</taxon>
        <taxon>Listeria</taxon>
    </lineage>
</organism>
<dbReference type="RefSeq" id="WP_038408665.1">
    <property type="nucleotide sequence ID" value="NZ_FNMX01000003.1"/>
</dbReference>
<gene>
    <name evidence="1" type="ORF">SAMN05421782_10399</name>
</gene>
<evidence type="ECO:0008006" key="3">
    <source>
        <dbReference type="Google" id="ProtNLM"/>
    </source>
</evidence>
<evidence type="ECO:0000313" key="2">
    <source>
        <dbReference type="Proteomes" id="UP000183610"/>
    </source>
</evidence>
<reference evidence="1 2" key="1">
    <citation type="submission" date="2016-10" db="EMBL/GenBank/DDBJ databases">
        <authorList>
            <person name="Varghese N."/>
            <person name="Submissions S."/>
        </authorList>
    </citation>
    <scope>NUCLEOTIDE SEQUENCE [LARGE SCALE GENOMIC DNA]</scope>
    <source>
        <strain evidence="1 2">ATCC 49954</strain>
    </source>
</reference>